<dbReference type="InterPro" id="IPR002869">
    <property type="entry name" value="Pyrv_flavodox_OxRed_cen"/>
</dbReference>
<evidence type="ECO:0000256" key="16">
    <source>
        <dbReference type="ARBA" id="ARBA00052219"/>
    </source>
</evidence>
<evidence type="ECO:0000256" key="7">
    <source>
        <dbReference type="ARBA" id="ARBA00022630"/>
    </source>
</evidence>
<evidence type="ECO:0000256" key="1">
    <source>
        <dbReference type="ARBA" id="ARBA00001917"/>
    </source>
</evidence>
<comment type="function">
    <text evidence="17">This enzyme catalyzes the 6-electron reduction of sulfite to sulfide. This is one of several activities required for the biosynthesis of L-cysteine from sulfate.</text>
</comment>
<evidence type="ECO:0000256" key="10">
    <source>
        <dbReference type="ARBA" id="ARBA00022827"/>
    </source>
</evidence>
<dbReference type="SUPFAM" id="SSF63380">
    <property type="entry name" value="Riboflavin synthase domain-like"/>
    <property type="match status" value="1"/>
</dbReference>
<keyword evidence="15" id="KW-0411">Iron-sulfur</keyword>
<keyword evidence="5" id="KW-0813">Transport</keyword>
<dbReference type="GO" id="GO:0005829">
    <property type="term" value="C:cytosol"/>
    <property type="evidence" value="ECO:0007669"/>
    <property type="project" value="TreeGrafter"/>
</dbReference>
<dbReference type="Pfam" id="PF00667">
    <property type="entry name" value="FAD_binding_1"/>
    <property type="match status" value="1"/>
</dbReference>
<dbReference type="PANTHER" id="PTHR19384:SF109">
    <property type="entry name" value="SULFITE REDUCTASE [NADPH] FLAVOPROTEIN COMPONENT"/>
    <property type="match status" value="1"/>
</dbReference>
<name>A0A9P4JZG9_9PLEO</name>
<evidence type="ECO:0000256" key="4">
    <source>
        <dbReference type="ARBA" id="ARBA00012604"/>
    </source>
</evidence>
<keyword evidence="8" id="KW-0288">FMN</keyword>
<comment type="cofactor">
    <cofactor evidence="2">
        <name>FAD</name>
        <dbReference type="ChEBI" id="CHEBI:57692"/>
    </cofactor>
</comment>
<dbReference type="GO" id="GO:0010181">
    <property type="term" value="F:FMN binding"/>
    <property type="evidence" value="ECO:0007669"/>
    <property type="project" value="TreeGrafter"/>
</dbReference>
<dbReference type="Gene3D" id="3.40.50.970">
    <property type="match status" value="1"/>
</dbReference>
<comment type="caution">
    <text evidence="20">The sequence shown here is derived from an EMBL/GenBank/DDBJ whole genome shotgun (WGS) entry which is preliminary data.</text>
</comment>
<dbReference type="InterPro" id="IPR017927">
    <property type="entry name" value="FAD-bd_FR_type"/>
</dbReference>
<dbReference type="InterPro" id="IPR001433">
    <property type="entry name" value="OxRdtase_FAD/NAD-bd"/>
</dbReference>
<dbReference type="AlphaFoldDB" id="A0A9P4JZG9"/>
<keyword evidence="13" id="KW-0560">Oxidoreductase</keyword>
<dbReference type="CDD" id="cd06207">
    <property type="entry name" value="CyPoR_like"/>
    <property type="match status" value="1"/>
</dbReference>
<keyword evidence="6" id="KW-0004">4Fe-4S</keyword>
<dbReference type="FunFam" id="3.40.50.80:FF:000011">
    <property type="entry name" value="Sulfite reductase flavoprotein component"/>
    <property type="match status" value="1"/>
</dbReference>
<gene>
    <name evidence="20" type="ORF">GQ43DRAFT_437080</name>
</gene>
<dbReference type="Gene3D" id="1.20.990.10">
    <property type="entry name" value="NADPH-cytochrome p450 Reductase, Chain A, domain 3"/>
    <property type="match status" value="1"/>
</dbReference>
<comment type="cofactor">
    <cofactor evidence="1">
        <name>FMN</name>
        <dbReference type="ChEBI" id="CHEBI:58210"/>
    </cofactor>
</comment>
<dbReference type="InterPro" id="IPR023173">
    <property type="entry name" value="NADPH_Cyt_P450_Rdtase_alpha"/>
</dbReference>
<evidence type="ECO:0000313" key="21">
    <source>
        <dbReference type="Proteomes" id="UP000799536"/>
    </source>
</evidence>
<dbReference type="InterPro" id="IPR039261">
    <property type="entry name" value="FNR_nucleotide-bd"/>
</dbReference>
<evidence type="ECO:0000313" key="20">
    <source>
        <dbReference type="EMBL" id="KAF2205363.1"/>
    </source>
</evidence>
<dbReference type="PRINTS" id="PR00371">
    <property type="entry name" value="FPNCR"/>
</dbReference>
<organism evidence="20 21">
    <name type="scientific">Delitschia confertaspora ATCC 74209</name>
    <dbReference type="NCBI Taxonomy" id="1513339"/>
    <lineage>
        <taxon>Eukaryota</taxon>
        <taxon>Fungi</taxon>
        <taxon>Dikarya</taxon>
        <taxon>Ascomycota</taxon>
        <taxon>Pezizomycotina</taxon>
        <taxon>Dothideomycetes</taxon>
        <taxon>Pleosporomycetidae</taxon>
        <taxon>Pleosporales</taxon>
        <taxon>Delitschiaceae</taxon>
        <taxon>Delitschia</taxon>
    </lineage>
</organism>
<sequence length="1081" mass="120351">MHLQHNESAGPGVAKKDSKPLQTFTQESSSLPFGQQLNLSSISGPTYLTAQTLVQQVAYTLSDKIFSYSVESFDLDVAAKHWLEQKEKNAFGYETGVSSLETRTGAGSIALGYIFSKDFDLKKRHIPQSIIGSSSTLSYLRSALDQLSLLYSVANPLTAHIAAVDYTAGSTTGLVTDYVSSLTIADDLGLGLVCSPSVFEAQHMSLFATLLSSIMPTIHTYDGIHVGRETARLVDTLDQKRLYNSYQAVLKAVSEVDKKHSDHEGRVIRLLNAFNDEFGGDYQLFDYYGHDTPESVLVVFGTVEASLTAQVANSIAKEGDKVGVINVRVYRPFVEEAFLEVLPKSTQKIAVLGQVKDEAAVFDSCEYSRLYSDVLAAVQFAFDRNVEVSDIKYSREQVWAPSNILDIFRQIYSDKEEVRHHIEILDTTEVKQYSFWNLDESPAANTGAVLGKLLSADSAKNVSVRTGHDNLVQGGVTRTDIRNAVYTIEAPFAVENADVAFVGDEVLLKEFDILDSVKHDGDVIVKLPGLKDEEDLEKRLSSTVKHVLFNNDLSLWVFDPTLSESVSEDSSLETYLAQLAFLKVARGDLLSSGLSKLAAINGNPEVFEKLVSELDKVLRPIDEPESWCDLDEEISTLPVDINVNSFSAFDRIEPEPPTLLKSWVVAAKGLAFKEAYGTESALRPDLGVKTATVHVKEHRRLTPLTYDRNIFHIEFDLGNTGLTYAIGEALGIHAENDKSEVEEFIKWYGLNPDEVVEVPSRDDNNILINRTVYQSLIQNIDIFGRPPKKFYEALAEFADDETEKMTLLTLAGPEGATEFKRRSEVDTVTFADILLEFPSAHPSFHDIVRIVNPMKRREYSIASSQHVTPNSVALCIVAVNWVDPKGRDRFGQATRYLNSLRVGSPVTVSVKPSVMKLPTKTTAPIIMAGLGTGLAPFRAFVQERAYQKQQGHDIGEVLLYMGSRHQREEYLYGEEWEAYQDAGIITLLGRAFSRDQPQKIYIQDRMRQTLSEIRKAYLENEGSFYLCGPTWPVPDVTSVLQEAIEVEFKARSGEEGGKKKVDSRREIEVLKDAGRYVLEVY</sequence>
<keyword evidence="7" id="KW-0285">Flavoprotein</keyword>
<dbReference type="EMBL" id="ML993857">
    <property type="protein sequence ID" value="KAF2205363.1"/>
    <property type="molecule type" value="Genomic_DNA"/>
</dbReference>
<dbReference type="FunFam" id="3.40.50.920:FF:000007">
    <property type="entry name" value="Pyruvate:ferredoxin (Flavodoxin) oxidoreductase"/>
    <property type="match status" value="1"/>
</dbReference>
<reference evidence="20" key="1">
    <citation type="journal article" date="2020" name="Stud. Mycol.">
        <title>101 Dothideomycetes genomes: a test case for predicting lifestyles and emergence of pathogens.</title>
        <authorList>
            <person name="Haridas S."/>
            <person name="Albert R."/>
            <person name="Binder M."/>
            <person name="Bloem J."/>
            <person name="Labutti K."/>
            <person name="Salamov A."/>
            <person name="Andreopoulos B."/>
            <person name="Baker S."/>
            <person name="Barry K."/>
            <person name="Bills G."/>
            <person name="Bluhm B."/>
            <person name="Cannon C."/>
            <person name="Castanera R."/>
            <person name="Culley D."/>
            <person name="Daum C."/>
            <person name="Ezra D."/>
            <person name="Gonzalez J."/>
            <person name="Henrissat B."/>
            <person name="Kuo A."/>
            <person name="Liang C."/>
            <person name="Lipzen A."/>
            <person name="Lutzoni F."/>
            <person name="Magnuson J."/>
            <person name="Mondo S."/>
            <person name="Nolan M."/>
            <person name="Ohm R."/>
            <person name="Pangilinan J."/>
            <person name="Park H.-J."/>
            <person name="Ramirez L."/>
            <person name="Alfaro M."/>
            <person name="Sun H."/>
            <person name="Tritt A."/>
            <person name="Yoshinaga Y."/>
            <person name="Zwiers L.-H."/>
            <person name="Turgeon B."/>
            <person name="Goodwin S."/>
            <person name="Spatafora J."/>
            <person name="Crous P."/>
            <person name="Grigoriev I."/>
        </authorList>
    </citation>
    <scope>NUCLEOTIDE SEQUENCE</scope>
    <source>
        <strain evidence="20">ATCC 74209</strain>
    </source>
</reference>
<dbReference type="PANTHER" id="PTHR19384">
    <property type="entry name" value="NITRIC OXIDE SYNTHASE-RELATED"/>
    <property type="match status" value="1"/>
</dbReference>
<evidence type="ECO:0000256" key="8">
    <source>
        <dbReference type="ARBA" id="ARBA00022643"/>
    </source>
</evidence>
<dbReference type="Gene3D" id="3.40.50.920">
    <property type="match status" value="1"/>
</dbReference>
<dbReference type="GO" id="GO:0051539">
    <property type="term" value="F:4 iron, 4 sulfur cluster binding"/>
    <property type="evidence" value="ECO:0007669"/>
    <property type="project" value="UniProtKB-KW"/>
</dbReference>
<dbReference type="InterPro" id="IPR017938">
    <property type="entry name" value="Riboflavin_synthase-like_b-brl"/>
</dbReference>
<dbReference type="InterPro" id="IPR003097">
    <property type="entry name" value="CysJ-like_FAD-binding"/>
</dbReference>
<accession>A0A9P4JZG9</accession>
<comment type="pathway">
    <text evidence="3">Sulfur metabolism; hydrogen sulfide biosynthesis; hydrogen sulfide from sulfite (NADPH route): step 1/1.</text>
</comment>
<keyword evidence="21" id="KW-1185">Reference proteome</keyword>
<evidence type="ECO:0000256" key="12">
    <source>
        <dbReference type="ARBA" id="ARBA00022982"/>
    </source>
</evidence>
<dbReference type="GO" id="GO:0004783">
    <property type="term" value="F:sulfite reductase (NADPH) activity"/>
    <property type="evidence" value="ECO:0007669"/>
    <property type="project" value="UniProtKB-EC"/>
</dbReference>
<evidence type="ECO:0000256" key="14">
    <source>
        <dbReference type="ARBA" id="ARBA00023004"/>
    </source>
</evidence>
<evidence type="ECO:0000256" key="2">
    <source>
        <dbReference type="ARBA" id="ARBA00001974"/>
    </source>
</evidence>
<feature type="domain" description="FAD-binding FR-type" evidence="19">
    <location>
        <begin position="688"/>
        <end position="919"/>
    </location>
</feature>
<dbReference type="Gene3D" id="3.40.50.80">
    <property type="entry name" value="Nucleotide-binding domain of ferredoxin-NADP reductase (FNR) module"/>
    <property type="match status" value="1"/>
</dbReference>
<evidence type="ECO:0000256" key="15">
    <source>
        <dbReference type="ARBA" id="ARBA00023014"/>
    </source>
</evidence>
<dbReference type="Pfam" id="PF00175">
    <property type="entry name" value="NAD_binding_1"/>
    <property type="match status" value="1"/>
</dbReference>
<keyword evidence="9" id="KW-0479">Metal-binding</keyword>
<dbReference type="InterPro" id="IPR009014">
    <property type="entry name" value="Transketo_C/PFOR_II"/>
</dbReference>
<proteinExistence type="predicted"/>
<evidence type="ECO:0000256" key="9">
    <source>
        <dbReference type="ARBA" id="ARBA00022723"/>
    </source>
</evidence>
<keyword evidence="12" id="KW-0249">Electron transport</keyword>
<evidence type="ECO:0000256" key="6">
    <source>
        <dbReference type="ARBA" id="ARBA00022485"/>
    </source>
</evidence>
<feature type="region of interest" description="Disordered" evidence="18">
    <location>
        <begin position="1"/>
        <end position="21"/>
    </location>
</feature>
<dbReference type="Gene3D" id="3.40.920.10">
    <property type="entry name" value="Pyruvate-ferredoxin oxidoreductase, PFOR, domain III"/>
    <property type="match status" value="1"/>
</dbReference>
<evidence type="ECO:0000256" key="17">
    <source>
        <dbReference type="ARBA" id="ARBA00059320"/>
    </source>
</evidence>
<dbReference type="SUPFAM" id="SSF53323">
    <property type="entry name" value="Pyruvate-ferredoxin oxidoreductase, PFOR, domain III"/>
    <property type="match status" value="1"/>
</dbReference>
<evidence type="ECO:0000256" key="3">
    <source>
        <dbReference type="ARBA" id="ARBA00004774"/>
    </source>
</evidence>
<dbReference type="FunFam" id="1.20.990.10:FF:000010">
    <property type="entry name" value="Sulfite reductase [NADPH] flavoprotein component"/>
    <property type="match status" value="1"/>
</dbReference>
<keyword evidence="11" id="KW-0521">NADP</keyword>
<dbReference type="PROSITE" id="PS51384">
    <property type="entry name" value="FAD_FR"/>
    <property type="match status" value="1"/>
</dbReference>
<dbReference type="InterPro" id="IPR001709">
    <property type="entry name" value="Flavoprot_Pyr_Nucl_cyt_Rdtase"/>
</dbReference>
<keyword evidence="14" id="KW-0408">Iron</keyword>
<comment type="catalytic activity">
    <reaction evidence="16">
        <text>hydrogen sulfide + 3 NADP(+) + 3 H2O = sulfite + 3 NADPH + 4 H(+)</text>
        <dbReference type="Rhea" id="RHEA:13801"/>
        <dbReference type="ChEBI" id="CHEBI:15377"/>
        <dbReference type="ChEBI" id="CHEBI:15378"/>
        <dbReference type="ChEBI" id="CHEBI:17359"/>
        <dbReference type="ChEBI" id="CHEBI:29919"/>
        <dbReference type="ChEBI" id="CHEBI:57783"/>
        <dbReference type="ChEBI" id="CHEBI:58349"/>
        <dbReference type="EC" id="1.8.1.2"/>
    </reaction>
</comment>
<evidence type="ECO:0000256" key="11">
    <source>
        <dbReference type="ARBA" id="ARBA00022857"/>
    </source>
</evidence>
<dbReference type="EC" id="1.8.1.2" evidence="4"/>
<protein>
    <recommendedName>
        <fullName evidence="4">assimilatory sulfite reductase (NADPH)</fullName>
        <ecNumber evidence="4">1.8.1.2</ecNumber>
    </recommendedName>
</protein>
<dbReference type="GO" id="GO:0050660">
    <property type="term" value="F:flavin adenine dinucleotide binding"/>
    <property type="evidence" value="ECO:0007669"/>
    <property type="project" value="TreeGrafter"/>
</dbReference>
<dbReference type="Gene3D" id="2.40.30.10">
    <property type="entry name" value="Translation factors"/>
    <property type="match status" value="1"/>
</dbReference>
<dbReference type="FunFam" id="3.40.50.970:FF:000052">
    <property type="entry name" value="Sulfite reductase [NADPH] flavoprotein component"/>
    <property type="match status" value="1"/>
</dbReference>
<evidence type="ECO:0000259" key="19">
    <source>
        <dbReference type="PROSITE" id="PS51384"/>
    </source>
</evidence>
<dbReference type="SUPFAM" id="SSF52343">
    <property type="entry name" value="Ferredoxin reductase-like, C-terminal NADP-linked domain"/>
    <property type="match status" value="1"/>
</dbReference>
<evidence type="ECO:0000256" key="5">
    <source>
        <dbReference type="ARBA" id="ARBA00022448"/>
    </source>
</evidence>
<dbReference type="Proteomes" id="UP000799536">
    <property type="component" value="Unassembled WGS sequence"/>
</dbReference>
<evidence type="ECO:0000256" key="18">
    <source>
        <dbReference type="SAM" id="MobiDB-lite"/>
    </source>
</evidence>
<dbReference type="SUPFAM" id="SSF52922">
    <property type="entry name" value="TK C-terminal domain-like"/>
    <property type="match status" value="1"/>
</dbReference>
<dbReference type="GO" id="GO:0046872">
    <property type="term" value="F:metal ion binding"/>
    <property type="evidence" value="ECO:0007669"/>
    <property type="project" value="UniProtKB-KW"/>
</dbReference>
<evidence type="ECO:0000256" key="13">
    <source>
        <dbReference type="ARBA" id="ARBA00023002"/>
    </source>
</evidence>
<dbReference type="OrthoDB" id="1856718at2759"/>
<keyword evidence="10" id="KW-0274">FAD</keyword>